<dbReference type="GO" id="GO:0022900">
    <property type="term" value="P:electron transport chain"/>
    <property type="evidence" value="ECO:0007669"/>
    <property type="project" value="InterPro"/>
</dbReference>
<organism evidence="9 10">
    <name type="scientific">Neogemmobacter tilapiae</name>
    <dbReference type="NCBI Taxonomy" id="875041"/>
    <lineage>
        <taxon>Bacteria</taxon>
        <taxon>Pseudomonadati</taxon>
        <taxon>Pseudomonadota</taxon>
        <taxon>Alphaproteobacteria</taxon>
        <taxon>Rhodobacterales</taxon>
        <taxon>Paracoccaceae</taxon>
        <taxon>Neogemmobacter</taxon>
    </lineage>
</organism>
<feature type="binding site" description="covalent" evidence="7">
    <location>
        <position position="127"/>
    </location>
    <ligand>
        <name>heme c</name>
        <dbReference type="ChEBI" id="CHEBI:61717"/>
    </ligand>
</feature>
<evidence type="ECO:0000256" key="5">
    <source>
        <dbReference type="ARBA" id="ARBA00023004"/>
    </source>
</evidence>
<keyword evidence="2 7" id="KW-0349">Heme</keyword>
<proteinExistence type="predicted"/>
<keyword evidence="8" id="KW-0732">Signal</keyword>
<dbReference type="AlphaFoldDB" id="A0A918TIP1"/>
<dbReference type="PROSITE" id="PS51009">
    <property type="entry name" value="CYTCII"/>
    <property type="match status" value="1"/>
</dbReference>
<evidence type="ECO:0000256" key="4">
    <source>
        <dbReference type="ARBA" id="ARBA00022982"/>
    </source>
</evidence>
<feature type="signal peptide" evidence="8">
    <location>
        <begin position="1"/>
        <end position="20"/>
    </location>
</feature>
<evidence type="ECO:0000313" key="9">
    <source>
        <dbReference type="EMBL" id="GHC47561.1"/>
    </source>
</evidence>
<keyword evidence="5 6" id="KW-0408">Iron</keyword>
<dbReference type="PIRSF" id="PIRSF000027">
    <property type="entry name" value="Cytc_c_prime"/>
    <property type="match status" value="1"/>
</dbReference>
<evidence type="ECO:0000313" key="10">
    <source>
        <dbReference type="Proteomes" id="UP000638981"/>
    </source>
</evidence>
<evidence type="ECO:0000256" key="8">
    <source>
        <dbReference type="SAM" id="SignalP"/>
    </source>
</evidence>
<gene>
    <name evidence="9" type="ORF">GCM10007315_06720</name>
</gene>
<dbReference type="InterPro" id="IPR012127">
    <property type="entry name" value="Cyt_c_prime"/>
</dbReference>
<evidence type="ECO:0000256" key="7">
    <source>
        <dbReference type="PIRSR" id="PIRSR000027-2"/>
    </source>
</evidence>
<evidence type="ECO:0000256" key="3">
    <source>
        <dbReference type="ARBA" id="ARBA00022723"/>
    </source>
</evidence>
<accession>A0A918TIP1</accession>
<dbReference type="GO" id="GO:0042597">
    <property type="term" value="C:periplasmic space"/>
    <property type="evidence" value="ECO:0007669"/>
    <property type="project" value="InterPro"/>
</dbReference>
<keyword evidence="4" id="KW-0249">Electron transport</keyword>
<keyword evidence="10" id="KW-1185">Reference proteome</keyword>
<dbReference type="Gene3D" id="1.20.120.10">
    <property type="entry name" value="Cytochrome c/b562"/>
    <property type="match status" value="1"/>
</dbReference>
<feature type="binding site" description="axial binding residue" evidence="6">
    <location>
        <position position="131"/>
    </location>
    <ligand>
        <name>heme c</name>
        <dbReference type="ChEBI" id="CHEBI:61717"/>
    </ligand>
    <ligandPart>
        <name>Fe</name>
        <dbReference type="ChEBI" id="CHEBI:18248"/>
    </ligandPart>
</feature>
<dbReference type="Proteomes" id="UP000638981">
    <property type="component" value="Unassembled WGS sequence"/>
</dbReference>
<comment type="PTM">
    <text evidence="7">Binds 1 heme group per subunit.</text>
</comment>
<evidence type="ECO:0000256" key="6">
    <source>
        <dbReference type="PIRSR" id="PIRSR000027-1"/>
    </source>
</evidence>
<protein>
    <recommendedName>
        <fullName evidence="11">Cytochrome c</fullName>
    </recommendedName>
</protein>
<evidence type="ECO:0008006" key="11">
    <source>
        <dbReference type="Google" id="ProtNLM"/>
    </source>
</evidence>
<feature type="binding site" description="covalent" evidence="7">
    <location>
        <position position="130"/>
    </location>
    <ligand>
        <name>heme c</name>
        <dbReference type="ChEBI" id="CHEBI:61717"/>
    </ligand>
</feature>
<dbReference type="EMBL" id="BMYJ01000002">
    <property type="protein sequence ID" value="GHC47561.1"/>
    <property type="molecule type" value="Genomic_DNA"/>
</dbReference>
<dbReference type="GO" id="GO:0009055">
    <property type="term" value="F:electron transfer activity"/>
    <property type="evidence" value="ECO:0007669"/>
    <property type="project" value="InterPro"/>
</dbReference>
<keyword evidence="3 6" id="KW-0479">Metal-binding</keyword>
<feature type="chain" id="PRO_5037502761" description="Cytochrome c" evidence="8">
    <location>
        <begin position="21"/>
        <end position="138"/>
    </location>
</feature>
<dbReference type="RefSeq" id="WP_189410217.1">
    <property type="nucleotide sequence ID" value="NZ_BMYJ01000002.1"/>
</dbReference>
<evidence type="ECO:0000256" key="2">
    <source>
        <dbReference type="ARBA" id="ARBA00022617"/>
    </source>
</evidence>
<evidence type="ECO:0000256" key="1">
    <source>
        <dbReference type="ARBA" id="ARBA00022448"/>
    </source>
</evidence>
<dbReference type="Pfam" id="PF01322">
    <property type="entry name" value="Cytochrom_C_2"/>
    <property type="match status" value="1"/>
</dbReference>
<dbReference type="GO" id="GO:0005506">
    <property type="term" value="F:iron ion binding"/>
    <property type="evidence" value="ECO:0007669"/>
    <property type="project" value="InterPro"/>
</dbReference>
<comment type="caution">
    <text evidence="9">The sequence shown here is derived from an EMBL/GenBank/DDBJ whole genome shotgun (WGS) entry which is preliminary data.</text>
</comment>
<dbReference type="GO" id="GO:0020037">
    <property type="term" value="F:heme binding"/>
    <property type="evidence" value="ECO:0007669"/>
    <property type="project" value="InterPro"/>
</dbReference>
<reference evidence="9" key="1">
    <citation type="journal article" date="2014" name="Int. J. Syst. Evol. Microbiol.">
        <title>Complete genome sequence of Corynebacterium casei LMG S-19264T (=DSM 44701T), isolated from a smear-ripened cheese.</title>
        <authorList>
            <consortium name="US DOE Joint Genome Institute (JGI-PGF)"/>
            <person name="Walter F."/>
            <person name="Albersmeier A."/>
            <person name="Kalinowski J."/>
            <person name="Ruckert C."/>
        </authorList>
    </citation>
    <scope>NUCLEOTIDE SEQUENCE</scope>
    <source>
        <strain evidence="9">KCTC 23310</strain>
    </source>
</reference>
<dbReference type="InterPro" id="IPR010980">
    <property type="entry name" value="Cyt_c/b562"/>
</dbReference>
<dbReference type="SUPFAM" id="SSF47175">
    <property type="entry name" value="Cytochromes"/>
    <property type="match status" value="1"/>
</dbReference>
<dbReference type="InterPro" id="IPR002321">
    <property type="entry name" value="Cyt_c_II"/>
</dbReference>
<reference evidence="9" key="2">
    <citation type="submission" date="2020-09" db="EMBL/GenBank/DDBJ databases">
        <authorList>
            <person name="Sun Q."/>
            <person name="Kim S."/>
        </authorList>
    </citation>
    <scope>NUCLEOTIDE SEQUENCE</scope>
    <source>
        <strain evidence="9">KCTC 23310</strain>
    </source>
</reference>
<sequence>MKLLKSLVLVGVVAGGAAFADTPREELMKSFGAAAKTLGQMAGGDVAYDQAAAEAAKLALVEGAGKIAATFEAPPAEGEETESKPEIWTNWADFVAKGDALKAAAEGMDVASAEGIGAGMGAIGGTCKDCHTLYRAQN</sequence>
<name>A0A918TIP1_9RHOB</name>
<keyword evidence="1" id="KW-0813">Transport</keyword>